<dbReference type="InterPro" id="IPR017946">
    <property type="entry name" value="PLC-like_Pdiesterase_TIM-brl"/>
</dbReference>
<evidence type="ECO:0000313" key="2">
    <source>
        <dbReference type="EMBL" id="QEA05824.1"/>
    </source>
</evidence>
<proteinExistence type="predicted"/>
<dbReference type="GO" id="GO:0006629">
    <property type="term" value="P:lipid metabolic process"/>
    <property type="evidence" value="ECO:0007669"/>
    <property type="project" value="InterPro"/>
</dbReference>
<keyword evidence="2" id="KW-0378">Hydrolase</keyword>
<dbReference type="PROSITE" id="PS51704">
    <property type="entry name" value="GP_PDE"/>
    <property type="match status" value="1"/>
</dbReference>
<dbReference type="InterPro" id="IPR030395">
    <property type="entry name" value="GP_PDE_dom"/>
</dbReference>
<dbReference type="SUPFAM" id="SSF51695">
    <property type="entry name" value="PLC-like phosphodiesterases"/>
    <property type="match status" value="1"/>
</dbReference>
<sequence length="245" mass="26252">MFGTRVFAHRGASLAAPENTLPAIELAAALGVGWVELDVQLLGDGTPVIFHDERLDRCTDGAGRIADADWAAVAALDAGGWFSPRYAGTRMPRLEQALALCRQRGLGLNLELKPTGEEGRRTALAATVLDSLQTTGFPREALLLSSFDVPVLAECRRRDPGIRLGLICERVPERAGAVLQAFGGVSLHVDWRHLDPAGVRRLCAAGIAVVAWTANRPEAVDPLWSAGLTAVITDDPNAYFVRGIR</sequence>
<dbReference type="AlphaFoldDB" id="A0A5B8REA2"/>
<dbReference type="Pfam" id="PF03009">
    <property type="entry name" value="GDPD"/>
    <property type="match status" value="1"/>
</dbReference>
<dbReference type="EMBL" id="MN079112">
    <property type="protein sequence ID" value="QEA05824.1"/>
    <property type="molecule type" value="Genomic_DNA"/>
</dbReference>
<dbReference type="EC" id="3.1.4.46" evidence="2"/>
<accession>A0A5B8REA2</accession>
<dbReference type="PANTHER" id="PTHR46211:SF1">
    <property type="entry name" value="GLYCEROPHOSPHODIESTER PHOSPHODIESTERASE, CYTOPLASMIC"/>
    <property type="match status" value="1"/>
</dbReference>
<name>A0A5B8REA2_9ZZZZ</name>
<dbReference type="PANTHER" id="PTHR46211">
    <property type="entry name" value="GLYCEROPHOSPHORYL DIESTER PHOSPHODIESTERASE"/>
    <property type="match status" value="1"/>
</dbReference>
<organism evidence="2">
    <name type="scientific">uncultured organism</name>
    <dbReference type="NCBI Taxonomy" id="155900"/>
    <lineage>
        <taxon>unclassified sequences</taxon>
        <taxon>environmental samples</taxon>
    </lineage>
</organism>
<dbReference type="Gene3D" id="3.20.20.190">
    <property type="entry name" value="Phosphatidylinositol (PI) phosphodiesterase"/>
    <property type="match status" value="1"/>
</dbReference>
<protein>
    <submittedName>
        <fullName evidence="2">Glycerophosphodiester phosphodiesterase, cytoplasmic</fullName>
        <ecNumber evidence="2">3.1.4.46</ecNumber>
    </submittedName>
</protein>
<gene>
    <name evidence="2" type="primary">ugpQ</name>
    <name evidence="2" type="ORF">KBTEX_02150</name>
</gene>
<reference evidence="2" key="1">
    <citation type="submission" date="2019-06" db="EMBL/GenBank/DDBJ databases">
        <authorList>
            <person name="Murdoch R.W."/>
            <person name="Fathepure B."/>
        </authorList>
    </citation>
    <scope>NUCLEOTIDE SEQUENCE</scope>
</reference>
<evidence type="ECO:0000259" key="1">
    <source>
        <dbReference type="PROSITE" id="PS51704"/>
    </source>
</evidence>
<feature type="domain" description="GP-PDE" evidence="1">
    <location>
        <begin position="4"/>
        <end position="243"/>
    </location>
</feature>
<dbReference type="GO" id="GO:0008889">
    <property type="term" value="F:glycerophosphodiester phosphodiesterase activity"/>
    <property type="evidence" value="ECO:0007669"/>
    <property type="project" value="UniProtKB-EC"/>
</dbReference>